<evidence type="ECO:0008006" key="3">
    <source>
        <dbReference type="Google" id="ProtNLM"/>
    </source>
</evidence>
<dbReference type="Proteomes" id="UP000069526">
    <property type="component" value="Unassembled WGS sequence"/>
</dbReference>
<sequence>MSFDETKFESTLLENKNYQYLHLNIDSLSDTDKDFIRGNLLEISSGRESELSLISEAIELVDYLARLDINKRNGAIAEFLLICILREKGFSQEYCFKNLEENSAKKGFDGLVVKDEQFWLVESKSSQINHGNSHRNTVYRAYSGLEKQLSGTNKKINNPWRNAYNHARSAMSNRGLRRILASLSDSYTKKNFLTIDKQNVVIGSTIIPDNKTNSKTNATIYDIDSSIKSIDNYIKNHKSKDELVVIINLQTIDVVFNFFKEIADGK</sequence>
<proteinExistence type="predicted"/>
<protein>
    <recommendedName>
        <fullName evidence="3">Anti-bacteriophage protein A/HamA C-terminal domain-containing protein</fullName>
    </recommendedName>
</protein>
<dbReference type="EMBL" id="FIJK01000044">
    <property type="protein sequence ID" value="CYW45839.1"/>
    <property type="molecule type" value="Genomic_DNA"/>
</dbReference>
<accession>A0A0Z8PHG3</accession>
<evidence type="ECO:0000313" key="1">
    <source>
        <dbReference type="EMBL" id="CYW45839.1"/>
    </source>
</evidence>
<reference evidence="1 2" key="1">
    <citation type="submission" date="2016-02" db="EMBL/GenBank/DDBJ databases">
        <authorList>
            <consortium name="Pathogen Informatics"/>
        </authorList>
    </citation>
    <scope>NUCLEOTIDE SEQUENCE [LARGE SCALE GENOMIC DNA]</scope>
    <source>
        <strain evidence="1 2">SS1013</strain>
    </source>
</reference>
<evidence type="ECO:0000313" key="2">
    <source>
        <dbReference type="Proteomes" id="UP000069526"/>
    </source>
</evidence>
<dbReference type="RefSeq" id="WP_044767454.1">
    <property type="nucleotide sequence ID" value="NZ_CEIH01000124.1"/>
</dbReference>
<gene>
    <name evidence="1" type="ORF">ERS132539_01669</name>
</gene>
<name>A0A0Z8PHG3_STRSU</name>
<organism evidence="1 2">
    <name type="scientific">Streptococcus suis</name>
    <dbReference type="NCBI Taxonomy" id="1307"/>
    <lineage>
        <taxon>Bacteria</taxon>
        <taxon>Bacillati</taxon>
        <taxon>Bacillota</taxon>
        <taxon>Bacilli</taxon>
        <taxon>Lactobacillales</taxon>
        <taxon>Streptococcaceae</taxon>
        <taxon>Streptococcus</taxon>
    </lineage>
</organism>
<dbReference type="AlphaFoldDB" id="A0A0Z8PHG3"/>